<dbReference type="AlphaFoldDB" id="A0A8J8NG18"/>
<name>A0A8J8NG18_HALGN</name>
<dbReference type="Proteomes" id="UP000785679">
    <property type="component" value="Unassembled WGS sequence"/>
</dbReference>
<dbReference type="EMBL" id="RRYP01017978">
    <property type="protein sequence ID" value="TNV73845.1"/>
    <property type="molecule type" value="Genomic_DNA"/>
</dbReference>
<proteinExistence type="predicted"/>
<evidence type="ECO:0000313" key="2">
    <source>
        <dbReference type="EMBL" id="TNV73845.1"/>
    </source>
</evidence>
<accession>A0A8J8NG18</accession>
<feature type="region of interest" description="Disordered" evidence="1">
    <location>
        <begin position="144"/>
        <end position="197"/>
    </location>
</feature>
<evidence type="ECO:0000313" key="3">
    <source>
        <dbReference type="Proteomes" id="UP000785679"/>
    </source>
</evidence>
<evidence type="ECO:0000256" key="1">
    <source>
        <dbReference type="SAM" id="MobiDB-lite"/>
    </source>
</evidence>
<organism evidence="2 3">
    <name type="scientific">Halteria grandinella</name>
    <dbReference type="NCBI Taxonomy" id="5974"/>
    <lineage>
        <taxon>Eukaryota</taxon>
        <taxon>Sar</taxon>
        <taxon>Alveolata</taxon>
        <taxon>Ciliophora</taxon>
        <taxon>Intramacronucleata</taxon>
        <taxon>Spirotrichea</taxon>
        <taxon>Stichotrichia</taxon>
        <taxon>Sporadotrichida</taxon>
        <taxon>Halteriidae</taxon>
        <taxon>Halteria</taxon>
    </lineage>
</organism>
<reference evidence="2" key="1">
    <citation type="submission" date="2019-06" db="EMBL/GenBank/DDBJ databases">
        <authorList>
            <person name="Zheng W."/>
        </authorList>
    </citation>
    <scope>NUCLEOTIDE SEQUENCE</scope>
    <source>
        <strain evidence="2">QDHG01</strain>
    </source>
</reference>
<feature type="region of interest" description="Disordered" evidence="1">
    <location>
        <begin position="1"/>
        <end position="21"/>
    </location>
</feature>
<protein>
    <submittedName>
        <fullName evidence="2">Uncharacterized protein</fullName>
    </submittedName>
</protein>
<gene>
    <name evidence="2" type="ORF">FGO68_gene12866</name>
</gene>
<keyword evidence="3" id="KW-1185">Reference proteome</keyword>
<comment type="caution">
    <text evidence="2">The sequence shown here is derived from an EMBL/GenBank/DDBJ whole genome shotgun (WGS) entry which is preliminary data.</text>
</comment>
<sequence length="773" mass="85038">MSVESRKRTHRELRAEQKSAMQSGGFFKRLTVREHLDRVRFDPSTVAKNDPGNGFRLVYPTDESGSRYDKFLRKASDIWQVTTGTVRASQVQQQQVVKKKKRLKKKKEVNTELVVALGGGGDEGIPEELPDDEMDEEVAVISSENPQTASALGVSQPPSQPTKLSKQAIAKQVTQRLYSQKPKQPAPPPPPQQHLHIRSSIPKQPMPLAKSTNLLQPAIQQQQQAKTIEQLAMQTSSMLDDNFIQNGGGKHEVDDMIRILTQNSGQLKYKEFCRSLMTSNEEAQQMGSYYRTASASGAQHNSFLLQPIQEGHASTGFSNNRSMGLITSLLTTNVNQQPADAAFSGSQSAVNGSNQQSVNNLQTANNNWSSKNNQAFVQKLKNSVNQGQLTVNAANLLKQHHQLQLANQGYRQQTGVMQGISSPGIVLQQETDMQAQKRALLYQANNCFGNSSSFKQSIFKNDFINSTINNNNGGSGQHIPPQLLSGINHQRIILRCESINNGQPYQGDAVVPQINMSACIIDFKNQGAMQINGDPNVVSNGLLGGASVAYKRQNRRLQSSNNHKTNTKAQTAQQRLQRELFGGMFTGAGVNSMGDNSCRLVSFEDPIILQQLWHSQPHQTSFIKTDANMHPAVTLGLGSTTNSAAAHANGGMTNFINTRKDSKTHYSAFANRTNGEGNILMSNFYLQPNQGRDGGPTLLAPLNGGEPKQKKPTIYIESTSAQNTAVTHNPPVQNYDANLEKLKEYERKLMNKAAQQTISLQRKVSSSLSHSRL</sequence>
<feature type="compositionally biased region" description="Basic and acidic residues" evidence="1">
    <location>
        <begin position="1"/>
        <end position="17"/>
    </location>
</feature>